<feature type="coiled-coil region" evidence="10">
    <location>
        <begin position="316"/>
        <end position="345"/>
    </location>
</feature>
<evidence type="ECO:0000256" key="3">
    <source>
        <dbReference type="ARBA" id="ARBA00022679"/>
    </source>
</evidence>
<sequence>MAMKEKKKRDTRHRSDAVKQCSSLSSSETQQAAPTSGPEHNPSPLMPPSMPPTPQRQQPDDEDDENDEDDLYSSPPPDPVPSMQSATILNPKEQSDEYDVEIVESVFPDFEILMQESPSQASTGAPPLMFRHLSPQAFRETFQERTNDKKRAETNNNNAPGKSTRTMLWKQPKERVCSVCAEMLPWQHFPRFADCEHDPDVCDECFLLWLKQQMESVTNVLCPSSGCSCTITHEDVRKNTPQDVFTRFDELSMRTLLSADKNFLYCHAEGCSSGQIHDTGIEGPIFRCAACGYRMCTAHDPIIPFHENESCTQYSARIAREIAQAEEEERARTQQEEEARVRREQEAASAAEVAKSSVGCPGCGVQIQKTEGCDHMTCRRSNCRFEFCYVCRAPYAGRQGVRQIGNTAHNESCRYHPTKLPVYQGTA</sequence>
<feature type="compositionally biased region" description="Polar residues" evidence="11">
    <location>
        <begin position="154"/>
        <end position="164"/>
    </location>
</feature>
<dbReference type="SMART" id="SM00647">
    <property type="entry name" value="IBR"/>
    <property type="match status" value="2"/>
</dbReference>
<evidence type="ECO:0000256" key="8">
    <source>
        <dbReference type="ARBA" id="ARBA00022833"/>
    </source>
</evidence>
<dbReference type="RefSeq" id="XP_038784734.1">
    <property type="nucleotide sequence ID" value="XM_038932246.1"/>
</dbReference>
<evidence type="ECO:0000256" key="1">
    <source>
        <dbReference type="ARBA" id="ARBA00001798"/>
    </source>
</evidence>
<dbReference type="PANTHER" id="PTHR11685">
    <property type="entry name" value="RBR FAMILY RING FINGER AND IBR DOMAIN-CONTAINING"/>
    <property type="match status" value="1"/>
</dbReference>
<dbReference type="GeneID" id="62205424"/>
<evidence type="ECO:0000256" key="10">
    <source>
        <dbReference type="SAM" id="Coils"/>
    </source>
</evidence>
<comment type="catalytic activity">
    <reaction evidence="1">
        <text>[E2 ubiquitin-conjugating enzyme]-S-ubiquitinyl-L-cysteine + [acceptor protein]-L-lysine = [E2 ubiquitin-conjugating enzyme]-L-cysteine + [acceptor protein]-N(6)-ubiquitinyl-L-lysine.</text>
        <dbReference type="EC" id="2.3.2.31"/>
    </reaction>
</comment>
<evidence type="ECO:0000256" key="2">
    <source>
        <dbReference type="ARBA" id="ARBA00012251"/>
    </source>
</evidence>
<dbReference type="CDD" id="cd20335">
    <property type="entry name" value="BRcat_RBR"/>
    <property type="match status" value="1"/>
</dbReference>
<keyword evidence="10" id="KW-0175">Coiled coil</keyword>
<dbReference type="EC" id="2.3.2.31" evidence="2"/>
<name>A0A8H7AZI5_9PLEO</name>
<evidence type="ECO:0000259" key="12">
    <source>
        <dbReference type="PROSITE" id="PS50089"/>
    </source>
</evidence>
<gene>
    <name evidence="14" type="ORF">GT037_007199</name>
</gene>
<reference evidence="14" key="2">
    <citation type="submission" date="2020-08" db="EMBL/GenBank/DDBJ databases">
        <title>Draft Genome Sequence of Cumin Blight Pathogen Alternaria burnsii.</title>
        <authorList>
            <person name="Feng Z."/>
        </authorList>
    </citation>
    <scope>NUCLEOTIDE SEQUENCE</scope>
    <source>
        <strain evidence="14">CBS107.38</strain>
    </source>
</reference>
<dbReference type="PROSITE" id="PS51873">
    <property type="entry name" value="TRIAD"/>
    <property type="match status" value="1"/>
</dbReference>
<evidence type="ECO:0000256" key="11">
    <source>
        <dbReference type="SAM" id="MobiDB-lite"/>
    </source>
</evidence>
<dbReference type="Pfam" id="PF22191">
    <property type="entry name" value="IBR_1"/>
    <property type="match status" value="1"/>
</dbReference>
<dbReference type="PROSITE" id="PS50089">
    <property type="entry name" value="ZF_RING_2"/>
    <property type="match status" value="1"/>
</dbReference>
<dbReference type="InterPro" id="IPR002867">
    <property type="entry name" value="IBR_dom"/>
</dbReference>
<keyword evidence="4" id="KW-0479">Metal-binding</keyword>
<evidence type="ECO:0000256" key="4">
    <source>
        <dbReference type="ARBA" id="ARBA00022723"/>
    </source>
</evidence>
<feature type="domain" description="RING-type" evidence="12">
    <location>
        <begin position="177"/>
        <end position="223"/>
    </location>
</feature>
<dbReference type="Gene3D" id="1.20.120.1750">
    <property type="match status" value="1"/>
</dbReference>
<dbReference type="GO" id="GO:0008270">
    <property type="term" value="F:zinc ion binding"/>
    <property type="evidence" value="ECO:0007669"/>
    <property type="project" value="UniProtKB-KW"/>
</dbReference>
<dbReference type="InterPro" id="IPR031127">
    <property type="entry name" value="E3_UB_ligase_RBR"/>
</dbReference>
<dbReference type="AlphaFoldDB" id="A0A8H7AZI5"/>
<protein>
    <recommendedName>
        <fullName evidence="2">RBR-type E3 ubiquitin transferase</fullName>
        <ecNumber evidence="2">2.3.2.31</ecNumber>
    </recommendedName>
</protein>
<dbReference type="Proteomes" id="UP000596902">
    <property type="component" value="Unassembled WGS sequence"/>
</dbReference>
<feature type="domain" description="RING-type" evidence="13">
    <location>
        <begin position="173"/>
        <end position="413"/>
    </location>
</feature>
<evidence type="ECO:0000256" key="5">
    <source>
        <dbReference type="ARBA" id="ARBA00022737"/>
    </source>
</evidence>
<reference evidence="14" key="1">
    <citation type="submission" date="2020-01" db="EMBL/GenBank/DDBJ databases">
        <authorList>
            <person name="Feng Z.H.Z."/>
        </authorList>
    </citation>
    <scope>NUCLEOTIDE SEQUENCE</scope>
    <source>
        <strain evidence="14">CBS107.38</strain>
    </source>
</reference>
<keyword evidence="6 9" id="KW-0863">Zinc-finger</keyword>
<proteinExistence type="predicted"/>
<keyword evidence="15" id="KW-1185">Reference proteome</keyword>
<dbReference type="InterPro" id="IPR001841">
    <property type="entry name" value="Znf_RING"/>
</dbReference>
<dbReference type="InterPro" id="IPR013083">
    <property type="entry name" value="Znf_RING/FYVE/PHD"/>
</dbReference>
<keyword evidence="3" id="KW-0808">Transferase</keyword>
<evidence type="ECO:0000259" key="13">
    <source>
        <dbReference type="PROSITE" id="PS51873"/>
    </source>
</evidence>
<evidence type="ECO:0000313" key="15">
    <source>
        <dbReference type="Proteomes" id="UP000596902"/>
    </source>
</evidence>
<feature type="region of interest" description="Disordered" evidence="11">
    <location>
        <begin position="1"/>
        <end position="85"/>
    </location>
</feature>
<keyword evidence="7" id="KW-0833">Ubl conjugation pathway</keyword>
<feature type="compositionally biased region" description="Pro residues" evidence="11">
    <location>
        <begin position="44"/>
        <end position="54"/>
    </location>
</feature>
<feature type="compositionally biased region" description="Basic residues" evidence="11">
    <location>
        <begin position="1"/>
        <end position="12"/>
    </location>
</feature>
<evidence type="ECO:0000256" key="7">
    <source>
        <dbReference type="ARBA" id="ARBA00022786"/>
    </source>
</evidence>
<organism evidence="14 15">
    <name type="scientific">Alternaria burnsii</name>
    <dbReference type="NCBI Taxonomy" id="1187904"/>
    <lineage>
        <taxon>Eukaryota</taxon>
        <taxon>Fungi</taxon>
        <taxon>Dikarya</taxon>
        <taxon>Ascomycota</taxon>
        <taxon>Pezizomycotina</taxon>
        <taxon>Dothideomycetes</taxon>
        <taxon>Pleosporomycetidae</taxon>
        <taxon>Pleosporales</taxon>
        <taxon>Pleosporineae</taxon>
        <taxon>Pleosporaceae</taxon>
        <taxon>Alternaria</taxon>
        <taxon>Alternaria sect. Alternaria</taxon>
    </lineage>
</organism>
<evidence type="ECO:0000313" key="14">
    <source>
        <dbReference type="EMBL" id="KAF7674439.1"/>
    </source>
</evidence>
<keyword evidence="5" id="KW-0677">Repeat</keyword>
<feature type="compositionally biased region" description="Acidic residues" evidence="11">
    <location>
        <begin position="60"/>
        <end position="71"/>
    </location>
</feature>
<dbReference type="Pfam" id="PF01485">
    <property type="entry name" value="IBR"/>
    <property type="match status" value="1"/>
</dbReference>
<evidence type="ECO:0000256" key="6">
    <source>
        <dbReference type="ARBA" id="ARBA00022771"/>
    </source>
</evidence>
<keyword evidence="8" id="KW-0862">Zinc</keyword>
<dbReference type="EMBL" id="JAAABM010000010">
    <property type="protein sequence ID" value="KAF7674439.1"/>
    <property type="molecule type" value="Genomic_DNA"/>
</dbReference>
<comment type="caution">
    <text evidence="14">The sequence shown here is derived from an EMBL/GenBank/DDBJ whole genome shotgun (WGS) entry which is preliminary data.</text>
</comment>
<dbReference type="InterPro" id="IPR044066">
    <property type="entry name" value="TRIAD_supradom"/>
</dbReference>
<feature type="compositionally biased region" description="Basic and acidic residues" evidence="11">
    <location>
        <begin position="144"/>
        <end position="153"/>
    </location>
</feature>
<dbReference type="GO" id="GO:0016567">
    <property type="term" value="P:protein ubiquitination"/>
    <property type="evidence" value="ECO:0007669"/>
    <property type="project" value="InterPro"/>
</dbReference>
<feature type="compositionally biased region" description="Polar residues" evidence="11">
    <location>
        <begin position="20"/>
        <end position="34"/>
    </location>
</feature>
<dbReference type="GO" id="GO:0061630">
    <property type="term" value="F:ubiquitin protein ligase activity"/>
    <property type="evidence" value="ECO:0007669"/>
    <property type="project" value="UniProtKB-EC"/>
</dbReference>
<dbReference type="Gene3D" id="3.30.40.10">
    <property type="entry name" value="Zinc/RING finger domain, C3HC4 (zinc finger)"/>
    <property type="match status" value="1"/>
</dbReference>
<dbReference type="SUPFAM" id="SSF57850">
    <property type="entry name" value="RING/U-box"/>
    <property type="match status" value="3"/>
</dbReference>
<evidence type="ECO:0000256" key="9">
    <source>
        <dbReference type="PROSITE-ProRule" id="PRU00175"/>
    </source>
</evidence>
<feature type="region of interest" description="Disordered" evidence="11">
    <location>
        <begin position="144"/>
        <end position="164"/>
    </location>
</feature>
<accession>A0A8H7AZI5</accession>
<dbReference type="CDD" id="cd20336">
    <property type="entry name" value="Rcat_RBR"/>
    <property type="match status" value="1"/>
</dbReference>